<accession>A0A2Z5R2X9</accession>
<evidence type="ECO:0000313" key="2">
    <source>
        <dbReference type="Proteomes" id="UP000250241"/>
    </source>
</evidence>
<evidence type="ECO:0000313" key="1">
    <source>
        <dbReference type="EMBL" id="BAV89053.1"/>
    </source>
</evidence>
<dbReference type="AlphaFoldDB" id="A0A2Z5R2X9"/>
<reference evidence="1 2" key="1">
    <citation type="submission" date="2016-10" db="EMBL/GenBank/DDBJ databases">
        <title>Genome sequence of Rothia aeria strain JCM11412.</title>
        <authorList>
            <person name="Nambu T."/>
        </authorList>
    </citation>
    <scope>NUCLEOTIDE SEQUENCE [LARGE SCALE GENOMIC DNA]</scope>
    <source>
        <strain evidence="1 2">JCM 11412</strain>
    </source>
</reference>
<dbReference type="KEGG" id="raj:RA11412_2754"/>
<gene>
    <name evidence="1" type="ORF">RA11412_2754</name>
</gene>
<keyword evidence="2" id="KW-1185">Reference proteome</keyword>
<organism evidence="1 2">
    <name type="scientific">Rothia aeria</name>
    <dbReference type="NCBI Taxonomy" id="172042"/>
    <lineage>
        <taxon>Bacteria</taxon>
        <taxon>Bacillati</taxon>
        <taxon>Actinomycetota</taxon>
        <taxon>Actinomycetes</taxon>
        <taxon>Micrococcales</taxon>
        <taxon>Micrococcaceae</taxon>
        <taxon>Rothia</taxon>
    </lineage>
</organism>
<dbReference type="Proteomes" id="UP000250241">
    <property type="component" value="Chromosome"/>
</dbReference>
<proteinExistence type="predicted"/>
<protein>
    <submittedName>
        <fullName evidence="1">Uncharacterized protein</fullName>
    </submittedName>
</protein>
<sequence>MAFMNRCSPAEVSDPHQPSVEMALAEVAVTRVEPKAARPAAGTPIAPALRSLRRESLVFSKVIISSFSYVEAYKADIDA</sequence>
<dbReference type="EMBL" id="AP017895">
    <property type="protein sequence ID" value="BAV89053.1"/>
    <property type="molecule type" value="Genomic_DNA"/>
</dbReference>
<name>A0A2Z5R2X9_9MICC</name>